<keyword evidence="2" id="KW-0489">Methyltransferase</keyword>
<name>A0A090I4R5_METFO</name>
<dbReference type="PIRSF" id="PIRSF021700">
    <property type="entry name" value="3_dmu_93_MTrfase"/>
    <property type="match status" value="1"/>
</dbReference>
<dbReference type="EMBL" id="LN515531">
    <property type="protein sequence ID" value="CEA14448.1"/>
    <property type="molecule type" value="Genomic_DNA"/>
</dbReference>
<dbReference type="InterPro" id="IPR009725">
    <property type="entry name" value="3_dmu_93_MTrfase"/>
</dbReference>
<dbReference type="KEGG" id="mfi:DSM1535_2126"/>
<dbReference type="CDD" id="cd06588">
    <property type="entry name" value="PhnB_like"/>
    <property type="match status" value="1"/>
</dbReference>
<keyword evidence="2" id="KW-0830">Ubiquinone</keyword>
<reference evidence="2" key="1">
    <citation type="submission" date="2014-08" db="EMBL/GenBank/DDBJ databases">
        <authorList>
            <person name="Wibberg D."/>
        </authorList>
    </citation>
    <scope>NUCLEOTIDE SEQUENCE</scope>
</reference>
<keyword evidence="2" id="KW-0808">Transferase</keyword>
<dbReference type="RefSeq" id="WP_048073478.1">
    <property type="nucleotide sequence ID" value="NZ_JARVXG010000055.1"/>
</dbReference>
<dbReference type="PANTHER" id="PTHR33990">
    <property type="entry name" value="PROTEIN YJDN-RELATED"/>
    <property type="match status" value="1"/>
</dbReference>
<protein>
    <submittedName>
        <fullName evidence="2">3-demethylubiquinone-9 3-methyltransferase</fullName>
    </submittedName>
</protein>
<dbReference type="InterPro" id="IPR028973">
    <property type="entry name" value="PhnB-like"/>
</dbReference>
<gene>
    <name evidence="2" type="ORF">DSM1535_2126</name>
</gene>
<dbReference type="AlphaFoldDB" id="A0A090I4R5"/>
<organism evidence="2">
    <name type="scientific">Methanobacterium formicicum</name>
    <dbReference type="NCBI Taxonomy" id="2162"/>
    <lineage>
        <taxon>Archaea</taxon>
        <taxon>Methanobacteriati</taxon>
        <taxon>Methanobacteriota</taxon>
        <taxon>Methanomada group</taxon>
        <taxon>Methanobacteria</taxon>
        <taxon>Methanobacteriales</taxon>
        <taxon>Methanobacteriaceae</taxon>
        <taxon>Methanobacterium</taxon>
    </lineage>
</organism>
<feature type="domain" description="PhnB-like" evidence="1">
    <location>
        <begin position="2"/>
        <end position="117"/>
    </location>
</feature>
<evidence type="ECO:0000313" key="2">
    <source>
        <dbReference type="EMBL" id="CEA14448.1"/>
    </source>
</evidence>
<dbReference type="SUPFAM" id="SSF54593">
    <property type="entry name" value="Glyoxalase/Bleomycin resistance protein/Dihydroxybiphenyl dioxygenase"/>
    <property type="match status" value="1"/>
</dbReference>
<evidence type="ECO:0000259" key="1">
    <source>
        <dbReference type="Pfam" id="PF06983"/>
    </source>
</evidence>
<dbReference type="GO" id="GO:0008168">
    <property type="term" value="F:methyltransferase activity"/>
    <property type="evidence" value="ECO:0007669"/>
    <property type="project" value="UniProtKB-KW"/>
</dbReference>
<dbReference type="Pfam" id="PF06983">
    <property type="entry name" value="3-dmu-9_3-mt"/>
    <property type="match status" value="1"/>
</dbReference>
<dbReference type="InterPro" id="IPR029068">
    <property type="entry name" value="Glyas_Bleomycin-R_OHBP_Dase"/>
</dbReference>
<proteinExistence type="predicted"/>
<accession>A0A090I4R5</accession>
<sequence>MQKIVPFLWFEDSKAEEAAKFYISIFKNSKIVNTMRYGKSGPGQEGSVMSVTFQLEGQEFYALNDNPQFKFSEALSLFVNCDTQEEIDKLWEKLKEGGMELGPGWVKDKFGLAWQIVPRLLGEYLSDSDPKKSQRVMKAMMQMYKLDIDKLKQAYEGK</sequence>
<dbReference type="PATRIC" id="fig|2162.9.peg.2192"/>
<dbReference type="GO" id="GO:0032259">
    <property type="term" value="P:methylation"/>
    <property type="evidence" value="ECO:0007669"/>
    <property type="project" value="UniProtKB-KW"/>
</dbReference>
<dbReference type="Gene3D" id="3.10.180.10">
    <property type="entry name" value="2,3-Dihydroxybiphenyl 1,2-Dioxygenase, domain 1"/>
    <property type="match status" value="1"/>
</dbReference>